<dbReference type="PANTHER" id="PTHR30344">
    <property type="entry name" value="6-PHOSPHOGLUCONOLACTONASE-RELATED"/>
    <property type="match status" value="1"/>
</dbReference>
<evidence type="ECO:0008006" key="3">
    <source>
        <dbReference type="Google" id="ProtNLM"/>
    </source>
</evidence>
<evidence type="ECO:0000256" key="1">
    <source>
        <dbReference type="ARBA" id="ARBA00005564"/>
    </source>
</evidence>
<sequence length="265" mass="27030">VSLLSANQLPVWAETGDFIEMQKDGIDGVDGIDGARFVTVSADGSHVYAAGTLEHTVAVFSRNASTGVLGFIEAQKDGINGVDGLTGPRSLSISPDGSHLYAGGFDSHTIAVFSRNGSTGGLTYVEMHKDGVNGVDGLSGITSLQVSPDGNHVYATGFSDHALAVFSRNGSTGGLTYVEMHKDGANSVDGLKGAKTVTVSPDGNHVYATGAKDDAIAVFSRDSSTGSLTFVEMHKDGVNGVDGLDGATSITVSHDGAQVYSGGTT</sequence>
<dbReference type="AlphaFoldDB" id="A0A381X2I4"/>
<name>A0A381X2I4_9ZZZZ</name>
<dbReference type="InterPro" id="IPR050282">
    <property type="entry name" value="Cycloisomerase_2"/>
</dbReference>
<dbReference type="InterPro" id="IPR011044">
    <property type="entry name" value="Quino_amine_DH_bsu"/>
</dbReference>
<dbReference type="Gene3D" id="2.130.10.10">
    <property type="entry name" value="YVTN repeat-like/Quinoprotein amine dehydrogenase"/>
    <property type="match status" value="3"/>
</dbReference>
<protein>
    <recommendedName>
        <fullName evidence="3">Lactonase family protein</fullName>
    </recommendedName>
</protein>
<dbReference type="GO" id="GO:0017057">
    <property type="term" value="F:6-phosphogluconolactonase activity"/>
    <property type="evidence" value="ECO:0007669"/>
    <property type="project" value="TreeGrafter"/>
</dbReference>
<gene>
    <name evidence="2" type="ORF">METZ01_LOCUS111656</name>
</gene>
<comment type="similarity">
    <text evidence="1">Belongs to the cycloisomerase 2 family.</text>
</comment>
<organism evidence="2">
    <name type="scientific">marine metagenome</name>
    <dbReference type="NCBI Taxonomy" id="408172"/>
    <lineage>
        <taxon>unclassified sequences</taxon>
        <taxon>metagenomes</taxon>
        <taxon>ecological metagenomes</taxon>
    </lineage>
</organism>
<dbReference type="PANTHER" id="PTHR30344:SF1">
    <property type="entry name" value="6-PHOSPHOGLUCONOLACTONASE"/>
    <property type="match status" value="1"/>
</dbReference>
<dbReference type="EMBL" id="UINC01013643">
    <property type="protein sequence ID" value="SVA58802.1"/>
    <property type="molecule type" value="Genomic_DNA"/>
</dbReference>
<feature type="non-terminal residue" evidence="2">
    <location>
        <position position="265"/>
    </location>
</feature>
<evidence type="ECO:0000313" key="2">
    <source>
        <dbReference type="EMBL" id="SVA58802.1"/>
    </source>
</evidence>
<proteinExistence type="inferred from homology"/>
<dbReference type="Pfam" id="PF10282">
    <property type="entry name" value="Lactonase"/>
    <property type="match status" value="2"/>
</dbReference>
<dbReference type="SUPFAM" id="SSF50969">
    <property type="entry name" value="YVTN repeat-like/Quinoprotein amine dehydrogenase"/>
    <property type="match status" value="1"/>
</dbReference>
<dbReference type="InterPro" id="IPR015943">
    <property type="entry name" value="WD40/YVTN_repeat-like_dom_sf"/>
</dbReference>
<dbReference type="InterPro" id="IPR019405">
    <property type="entry name" value="Lactonase_7-beta_prop"/>
</dbReference>
<reference evidence="2" key="1">
    <citation type="submission" date="2018-05" db="EMBL/GenBank/DDBJ databases">
        <authorList>
            <person name="Lanie J.A."/>
            <person name="Ng W.-L."/>
            <person name="Kazmierczak K.M."/>
            <person name="Andrzejewski T.M."/>
            <person name="Davidsen T.M."/>
            <person name="Wayne K.J."/>
            <person name="Tettelin H."/>
            <person name="Glass J.I."/>
            <person name="Rusch D."/>
            <person name="Podicherti R."/>
            <person name="Tsui H.-C.T."/>
            <person name="Winkler M.E."/>
        </authorList>
    </citation>
    <scope>NUCLEOTIDE SEQUENCE</scope>
</reference>
<accession>A0A381X2I4</accession>
<feature type="non-terminal residue" evidence="2">
    <location>
        <position position="1"/>
    </location>
</feature>